<feature type="signal peptide" evidence="3">
    <location>
        <begin position="1"/>
        <end position="24"/>
    </location>
</feature>
<dbReference type="InterPro" id="IPR036048">
    <property type="entry name" value="Interleukin_8-like_sf"/>
</dbReference>
<dbReference type="Bgee" id="ENSMODG00000013516">
    <property type="expression patterns" value="Expressed in cerebellum and 16 other cell types or tissues"/>
</dbReference>
<feature type="chain" id="PRO_5003355952" evidence="3">
    <location>
        <begin position="25"/>
        <end position="409"/>
    </location>
</feature>
<dbReference type="OrthoDB" id="9447832at2759"/>
<dbReference type="GO" id="GO:0005615">
    <property type="term" value="C:extracellular space"/>
    <property type="evidence" value="ECO:0000318"/>
    <property type="project" value="GO_Central"/>
</dbReference>
<dbReference type="OMA" id="QNQESCG"/>
<dbReference type="Ensembl" id="ENSMODT00000017225.4">
    <property type="protein sequence ID" value="ENSMODP00000016912.3"/>
    <property type="gene ID" value="ENSMODG00000013516.4"/>
</dbReference>
<dbReference type="GO" id="GO:0048245">
    <property type="term" value="P:eosinophil chemotaxis"/>
    <property type="evidence" value="ECO:0000318"/>
    <property type="project" value="GO_Central"/>
</dbReference>
<feature type="transmembrane region" description="Helical" evidence="2">
    <location>
        <begin position="354"/>
        <end position="374"/>
    </location>
</feature>
<dbReference type="PRINTS" id="PR01721">
    <property type="entry name" value="FRACTALKINE"/>
</dbReference>
<dbReference type="AlphaFoldDB" id="F7D761"/>
<evidence type="ECO:0000256" key="1">
    <source>
        <dbReference type="ARBA" id="ARBA00022514"/>
    </source>
</evidence>
<dbReference type="GO" id="GO:0008009">
    <property type="term" value="F:chemokine activity"/>
    <property type="evidence" value="ECO:0000318"/>
    <property type="project" value="GO_Central"/>
</dbReference>
<sequence length="409" mass="43574">MGSWPPAKLLCLSVLGHLVSLLAGQHFSMSKCTHECPPLNRDMPQIPNHRLKNYTATSPSCRPKAIIFFTARNKIICADPDVKWVQEAVRFLDESAAAQKMTQGKEDRGKFEKLMGVTGPPTTQVNGGESTVPATTLAPEAANTPVSTTVSPSPSPTPAFSEEEMALMTSPGLPASIVSSSVSFSDSLLVGSTSAMEGEKTLDTGTETSSIKAISATVTPIPESSDSGPLAKGEMSEEMPTLSYPGEEVMGQSEDHPEPVEESDFTTENPIISEEASTVLTLTNPFSNLATDVAEHYFPASIPASESPNQGLVSRTSLPSKFEETAHATVDPQRLEVAITAIPDSPQAATRRQAFGLLAFLGFLFCLGVAMFAYQSLQSCPRRMAGEVVEGLRYIPRSCGSNSYVLVPV</sequence>
<evidence type="ECO:0000256" key="3">
    <source>
        <dbReference type="SAM" id="SignalP"/>
    </source>
</evidence>
<evidence type="ECO:0000259" key="4">
    <source>
        <dbReference type="SMART" id="SM00199"/>
    </source>
</evidence>
<organism evidence="5 6">
    <name type="scientific">Monodelphis domestica</name>
    <name type="common">Gray short-tailed opossum</name>
    <dbReference type="NCBI Taxonomy" id="13616"/>
    <lineage>
        <taxon>Eukaryota</taxon>
        <taxon>Metazoa</taxon>
        <taxon>Chordata</taxon>
        <taxon>Craniata</taxon>
        <taxon>Vertebrata</taxon>
        <taxon>Euteleostomi</taxon>
        <taxon>Mammalia</taxon>
        <taxon>Metatheria</taxon>
        <taxon>Didelphimorphia</taxon>
        <taxon>Didelphidae</taxon>
        <taxon>Monodelphis</taxon>
    </lineage>
</organism>
<dbReference type="PANTHER" id="PTHR12015:SF92">
    <property type="entry name" value="FRACTALKINE"/>
    <property type="match status" value="1"/>
</dbReference>
<dbReference type="GO" id="GO:0006954">
    <property type="term" value="P:inflammatory response"/>
    <property type="evidence" value="ECO:0000318"/>
    <property type="project" value="GO_Central"/>
</dbReference>
<protein>
    <submittedName>
        <fullName evidence="5">C-X3-C motif chemokine ligand 1</fullName>
    </submittedName>
</protein>
<keyword evidence="2" id="KW-0812">Transmembrane</keyword>
<dbReference type="STRING" id="13616.ENSMODP00000016912"/>
<dbReference type="InterPro" id="IPR001811">
    <property type="entry name" value="Chemokine_IL8-like_dom"/>
</dbReference>
<evidence type="ECO:0000256" key="2">
    <source>
        <dbReference type="SAM" id="Phobius"/>
    </source>
</evidence>
<accession>F7D761</accession>
<keyword evidence="3" id="KW-0732">Signal</keyword>
<dbReference type="SUPFAM" id="SSF54117">
    <property type="entry name" value="Interleukin 8-like chemokines"/>
    <property type="match status" value="1"/>
</dbReference>
<dbReference type="CDD" id="cd00272">
    <property type="entry name" value="Chemokine_CC"/>
    <property type="match status" value="1"/>
</dbReference>
<dbReference type="FunCoup" id="F7D761">
    <property type="interactions" value="244"/>
</dbReference>
<evidence type="ECO:0000313" key="5">
    <source>
        <dbReference type="Ensembl" id="ENSMODP00000016912.3"/>
    </source>
</evidence>
<dbReference type="Proteomes" id="UP000002280">
    <property type="component" value="Chromosome 1"/>
</dbReference>
<reference evidence="5" key="3">
    <citation type="submission" date="2025-09" db="UniProtKB">
        <authorList>
            <consortium name="Ensembl"/>
        </authorList>
    </citation>
    <scope>IDENTIFICATION</scope>
</reference>
<keyword evidence="2" id="KW-0472">Membrane</keyword>
<dbReference type="eggNOG" id="ENOG502SNIE">
    <property type="taxonomic scope" value="Eukaryota"/>
</dbReference>
<name>F7D761_MONDO</name>
<dbReference type="GeneID" id="103091999"/>
<dbReference type="Gene3D" id="2.40.50.40">
    <property type="match status" value="1"/>
</dbReference>
<dbReference type="SMART" id="SM00199">
    <property type="entry name" value="SCY"/>
    <property type="match status" value="1"/>
</dbReference>
<dbReference type="InterPro" id="IPR039809">
    <property type="entry name" value="Chemokine_b/g/d"/>
</dbReference>
<dbReference type="GO" id="GO:0048020">
    <property type="term" value="F:CCR chemokine receptor binding"/>
    <property type="evidence" value="ECO:0000318"/>
    <property type="project" value="GO_Central"/>
</dbReference>
<reference evidence="5 6" key="1">
    <citation type="journal article" date="2007" name="Nature">
        <title>Genome of the marsupial Monodelphis domestica reveals innovation in non-coding sequences.</title>
        <authorList>
            <person name="Mikkelsen T.S."/>
            <person name="Wakefield M.J."/>
            <person name="Aken B."/>
            <person name="Amemiya C.T."/>
            <person name="Chang J.L."/>
            <person name="Duke S."/>
            <person name="Garber M."/>
            <person name="Gentles A.J."/>
            <person name="Goodstadt L."/>
            <person name="Heger A."/>
            <person name="Jurka J."/>
            <person name="Kamal M."/>
            <person name="Mauceli E."/>
            <person name="Searle S.M."/>
            <person name="Sharpe T."/>
            <person name="Baker M.L."/>
            <person name="Batzer M.A."/>
            <person name="Benos P.V."/>
            <person name="Belov K."/>
            <person name="Clamp M."/>
            <person name="Cook A."/>
            <person name="Cuff J."/>
            <person name="Das R."/>
            <person name="Davidow L."/>
            <person name="Deakin J.E."/>
            <person name="Fazzari M.J."/>
            <person name="Glass J.L."/>
            <person name="Grabherr M."/>
            <person name="Greally J.M."/>
            <person name="Gu W."/>
            <person name="Hore T.A."/>
            <person name="Huttley G.A."/>
            <person name="Kleber M."/>
            <person name="Jirtle R.L."/>
            <person name="Koina E."/>
            <person name="Lee J.T."/>
            <person name="Mahony S."/>
            <person name="Marra M.A."/>
            <person name="Miller R.D."/>
            <person name="Nicholls R.D."/>
            <person name="Oda M."/>
            <person name="Papenfuss A.T."/>
            <person name="Parra Z.E."/>
            <person name="Pollock D.D."/>
            <person name="Ray D.A."/>
            <person name="Schein J.E."/>
            <person name="Speed T.P."/>
            <person name="Thompson K."/>
            <person name="VandeBerg J.L."/>
            <person name="Wade C.M."/>
            <person name="Walker J.A."/>
            <person name="Waters P.D."/>
            <person name="Webber C."/>
            <person name="Weidman J.R."/>
            <person name="Xie X."/>
            <person name="Zody M.C."/>
            <person name="Baldwin J."/>
            <person name="Abdouelleil A."/>
            <person name="Abdulkadir J."/>
            <person name="Abebe A."/>
            <person name="Abera B."/>
            <person name="Abreu J."/>
            <person name="Acer S.C."/>
            <person name="Aftuck L."/>
            <person name="Alexander A."/>
            <person name="An P."/>
            <person name="Anderson E."/>
            <person name="Anderson S."/>
            <person name="Arachi H."/>
            <person name="Azer M."/>
            <person name="Bachantsang P."/>
            <person name="Barry A."/>
            <person name="Bayul T."/>
            <person name="Berlin A."/>
            <person name="Bessette D."/>
            <person name="Bloom T."/>
            <person name="Bloom T."/>
            <person name="Boguslavskiy L."/>
            <person name="Bonnet C."/>
            <person name="Boukhgalter B."/>
            <person name="Bourzgui I."/>
            <person name="Brown A."/>
            <person name="Cahill P."/>
            <person name="Channer S."/>
            <person name="Cheshatsang Y."/>
            <person name="Chuda L."/>
            <person name="Citroen M."/>
            <person name="Collymore A."/>
            <person name="Cooke P."/>
            <person name="Costello M."/>
            <person name="D'Aco K."/>
            <person name="Daza R."/>
            <person name="De Haan G."/>
            <person name="DeGray S."/>
            <person name="DeMaso C."/>
            <person name="Dhargay N."/>
            <person name="Dooley K."/>
            <person name="Dooley E."/>
            <person name="Doricent M."/>
            <person name="Dorje P."/>
            <person name="Dorjee K."/>
            <person name="Dupes A."/>
            <person name="Elong R."/>
            <person name="Falk J."/>
            <person name="Farina A."/>
            <person name="Faro S."/>
            <person name="Ferguson D."/>
            <person name="Fisher S."/>
            <person name="Foley C.D."/>
            <person name="Franke A."/>
            <person name="Friedrich D."/>
            <person name="Gadbois L."/>
            <person name="Gearin G."/>
            <person name="Gearin C.R."/>
            <person name="Giannoukos G."/>
            <person name="Goode T."/>
            <person name="Graham J."/>
            <person name="Grandbois E."/>
            <person name="Grewal S."/>
            <person name="Gyaltsen K."/>
            <person name="Hafez N."/>
            <person name="Hagos B."/>
            <person name="Hall J."/>
            <person name="Henson C."/>
            <person name="Hollinger A."/>
            <person name="Honan T."/>
            <person name="Huard M.D."/>
            <person name="Hughes L."/>
            <person name="Hurhula B."/>
            <person name="Husby M.E."/>
            <person name="Kamat A."/>
            <person name="Kanga B."/>
            <person name="Kashin S."/>
            <person name="Khazanovich D."/>
            <person name="Kisner P."/>
            <person name="Lance K."/>
            <person name="Lara M."/>
            <person name="Lee W."/>
            <person name="Lennon N."/>
            <person name="Letendre F."/>
            <person name="LeVine R."/>
            <person name="Lipovsky A."/>
            <person name="Liu X."/>
            <person name="Liu J."/>
            <person name="Liu S."/>
            <person name="Lokyitsang T."/>
            <person name="Lokyitsang Y."/>
            <person name="Lubonja R."/>
            <person name="Lui A."/>
            <person name="MacDonald P."/>
            <person name="Magnisalis V."/>
            <person name="Maru K."/>
            <person name="Matthews C."/>
            <person name="McCusker W."/>
            <person name="McDonough S."/>
            <person name="Mehta T."/>
            <person name="Meldrim J."/>
            <person name="Meneus L."/>
            <person name="Mihai O."/>
            <person name="Mihalev A."/>
            <person name="Mihova T."/>
            <person name="Mittelman R."/>
            <person name="Mlenga V."/>
            <person name="Montmayeur A."/>
            <person name="Mulrain L."/>
            <person name="Navidi A."/>
            <person name="Naylor J."/>
            <person name="Negash T."/>
            <person name="Nguyen T."/>
            <person name="Nguyen N."/>
            <person name="Nicol R."/>
            <person name="Norbu C."/>
            <person name="Norbu N."/>
            <person name="Novod N."/>
            <person name="O'Neill B."/>
            <person name="Osman S."/>
            <person name="Markiewicz E."/>
            <person name="Oyono O.L."/>
            <person name="Patti C."/>
            <person name="Phunkhang P."/>
            <person name="Pierre F."/>
            <person name="Priest M."/>
            <person name="Raghuraman S."/>
            <person name="Rege F."/>
            <person name="Reyes R."/>
            <person name="Rise C."/>
            <person name="Rogov P."/>
            <person name="Ross K."/>
            <person name="Ryan E."/>
            <person name="Settipalli S."/>
            <person name="Shea T."/>
            <person name="Sherpa N."/>
            <person name="Shi L."/>
            <person name="Shih D."/>
            <person name="Sparrow T."/>
            <person name="Spaulding J."/>
            <person name="Stalker J."/>
            <person name="Stange-Thomann N."/>
            <person name="Stavropoulos S."/>
            <person name="Stone C."/>
            <person name="Strader C."/>
            <person name="Tesfaye S."/>
            <person name="Thomson T."/>
            <person name="Thoulutsang Y."/>
            <person name="Thoulutsang D."/>
            <person name="Topham K."/>
            <person name="Topping I."/>
            <person name="Tsamla T."/>
            <person name="Vassiliev H."/>
            <person name="Vo A."/>
            <person name="Wangchuk T."/>
            <person name="Wangdi T."/>
            <person name="Weiand M."/>
            <person name="Wilkinson J."/>
            <person name="Wilson A."/>
            <person name="Yadav S."/>
            <person name="Young G."/>
            <person name="Yu Q."/>
            <person name="Zembek L."/>
            <person name="Zhong D."/>
            <person name="Zimmer A."/>
            <person name="Zwirko Z."/>
            <person name="Jaffe D.B."/>
            <person name="Alvarez P."/>
            <person name="Brockman W."/>
            <person name="Butler J."/>
            <person name="Chin C."/>
            <person name="Gnerre S."/>
            <person name="MacCallum I."/>
            <person name="Graves J.A."/>
            <person name="Ponting C.P."/>
            <person name="Breen M."/>
            <person name="Samollow P.B."/>
            <person name="Lander E.S."/>
            <person name="Lindblad-Toh K."/>
        </authorList>
    </citation>
    <scope>NUCLEOTIDE SEQUENCE [LARGE SCALE GENOMIC DNA]</scope>
</reference>
<evidence type="ECO:0000313" key="6">
    <source>
        <dbReference type="Proteomes" id="UP000002280"/>
    </source>
</evidence>
<keyword evidence="2" id="KW-1133">Transmembrane helix</keyword>
<feature type="domain" description="Chemokine interleukin-8-like" evidence="4">
    <location>
        <begin position="29"/>
        <end position="92"/>
    </location>
</feature>
<dbReference type="Pfam" id="PF00048">
    <property type="entry name" value="IL8"/>
    <property type="match status" value="1"/>
</dbReference>
<dbReference type="CTD" id="6376"/>
<dbReference type="PANTHER" id="PTHR12015">
    <property type="entry name" value="SMALL INDUCIBLE CYTOKINE A"/>
    <property type="match status" value="1"/>
</dbReference>
<proteinExistence type="predicted"/>
<dbReference type="GO" id="GO:0030335">
    <property type="term" value="P:positive regulation of cell migration"/>
    <property type="evidence" value="ECO:0000318"/>
    <property type="project" value="GO_Central"/>
</dbReference>
<dbReference type="InParanoid" id="F7D761"/>
<dbReference type="GeneTree" id="ENSGT01130000278316"/>
<keyword evidence="6" id="KW-1185">Reference proteome</keyword>
<keyword evidence="1" id="KW-0202">Cytokine</keyword>
<dbReference type="HOGENOM" id="CLU_738793_0_0_1"/>
<dbReference type="KEGG" id="mdo:103091999"/>
<dbReference type="GO" id="GO:0061844">
    <property type="term" value="P:antimicrobial humoral immune response mediated by antimicrobial peptide"/>
    <property type="evidence" value="ECO:0000318"/>
    <property type="project" value="GO_Central"/>
</dbReference>
<dbReference type="GO" id="GO:0070098">
    <property type="term" value="P:chemokine-mediated signaling pathway"/>
    <property type="evidence" value="ECO:0000318"/>
    <property type="project" value="GO_Central"/>
</dbReference>
<reference evidence="5" key="2">
    <citation type="submission" date="2025-08" db="UniProtKB">
        <authorList>
            <consortium name="Ensembl"/>
        </authorList>
    </citation>
    <scope>IDENTIFICATION</scope>
</reference>